<evidence type="ECO:0000259" key="4">
    <source>
        <dbReference type="Pfam" id="PF13966"/>
    </source>
</evidence>
<evidence type="ECO:0000259" key="2">
    <source>
        <dbReference type="Pfam" id="PF00078"/>
    </source>
</evidence>
<dbReference type="PANTHER" id="PTHR13511:SF0">
    <property type="entry name" value="KXDL MOTIF-CONTAINING PROTEIN 1"/>
    <property type="match status" value="1"/>
</dbReference>
<dbReference type="Pfam" id="PF00078">
    <property type="entry name" value="RVT_1"/>
    <property type="match status" value="1"/>
</dbReference>
<accession>A0A2N9J902</accession>
<dbReference type="InterPro" id="IPR000477">
    <property type="entry name" value="RT_dom"/>
</dbReference>
<proteinExistence type="inferred from homology"/>
<evidence type="ECO:0008006" key="6">
    <source>
        <dbReference type="Google" id="ProtNLM"/>
    </source>
</evidence>
<dbReference type="InterPro" id="IPR026960">
    <property type="entry name" value="RVT-Znf"/>
</dbReference>
<feature type="domain" description="Reverse transcriptase" evidence="2">
    <location>
        <begin position="117"/>
        <end position="194"/>
    </location>
</feature>
<dbReference type="EMBL" id="OIVN01006435">
    <property type="protein sequence ID" value="SPD33064.1"/>
    <property type="molecule type" value="Genomic_DNA"/>
</dbReference>
<dbReference type="InterPro" id="IPR019371">
    <property type="entry name" value="KxDL_dom"/>
</dbReference>
<reference evidence="5" key="1">
    <citation type="submission" date="2018-02" db="EMBL/GenBank/DDBJ databases">
        <authorList>
            <person name="Cohen D.B."/>
            <person name="Kent A.D."/>
        </authorList>
    </citation>
    <scope>NUCLEOTIDE SEQUENCE</scope>
</reference>
<protein>
    <recommendedName>
        <fullName evidence="6">Reverse transcriptase zinc-binding domain-containing protein</fullName>
    </recommendedName>
</protein>
<dbReference type="InterPro" id="IPR039843">
    <property type="entry name" value="KXD1-like"/>
</dbReference>
<dbReference type="Pfam" id="PF13966">
    <property type="entry name" value="zf-RVT"/>
    <property type="match status" value="1"/>
</dbReference>
<dbReference type="AlphaFoldDB" id="A0A2N9J902"/>
<comment type="similarity">
    <text evidence="1">Belongs to the KXD1 family.</text>
</comment>
<gene>
    <name evidence="5" type="ORF">FSB_LOCUS60946</name>
</gene>
<feature type="domain" description="KxDL" evidence="3">
    <location>
        <begin position="22"/>
        <end position="98"/>
    </location>
</feature>
<dbReference type="GO" id="GO:0099078">
    <property type="term" value="C:BORC complex"/>
    <property type="evidence" value="ECO:0007669"/>
    <property type="project" value="TreeGrafter"/>
</dbReference>
<dbReference type="PANTHER" id="PTHR13511">
    <property type="entry name" value="KXDL MOTIF-CONTAINING PROTEIN 1"/>
    <property type="match status" value="1"/>
</dbReference>
<dbReference type="Pfam" id="PF10241">
    <property type="entry name" value="KxDL"/>
    <property type="match status" value="1"/>
</dbReference>
<evidence type="ECO:0000313" key="5">
    <source>
        <dbReference type="EMBL" id="SPD33064.1"/>
    </source>
</evidence>
<dbReference type="GO" id="GO:0032418">
    <property type="term" value="P:lysosome localization"/>
    <property type="evidence" value="ECO:0007669"/>
    <property type="project" value="TreeGrafter"/>
</dbReference>
<sequence>MEIEQAEKEPIRAASEEVSREFKTLINDEDLDSVKQLQHLILGRFQDSNAVLSHFNEYSEHCFSEVSGDFTRNTRLLRSMKSDLDYIFQKLRMMSKTIEGGLLLGFQVGSMDTHLVRVSHLLFADDTLIFSDAKPDHVFNLRLLFTWFEAKSGLKINFNKSEMVSVGNVLDLVGLAGIRGCKIIQLPMTYLGLPLGANFKSKSIWDPILEKMELALRIDKIQRDFLCGRMGEGKKFHMVNWSQVCQPLKMGGLGVRNLRIFNQALMGKWLWRYGNEEDAFWRHLIFVKYGSSSGGWTTREVNGPYGISLWKNIRKGWGSFACHLHFEVGDGTKTKFWDDVWCGTCSLRNAFPELYRIARHKDAVDWELESVNSFLEVLYLSSAKGHREDRMCWSGGSKDGFQVKSYYRALLPLSGYDMPWKSIWKSKAPPRVAFFVWTAALGRILTTDNLRRRRVIVLDWCCLCKKNGESISHLLMHCSVAKEIWNFFFSNFEIPWVMPYEVLDLLSCWGGGCQNTRIRKVWDMVPLCISGVFGGRETLGVLRGWREVCWSLRDWFLQRLWSGLRPLECWLSLLFFGFFRIL</sequence>
<evidence type="ECO:0000256" key="1">
    <source>
        <dbReference type="ARBA" id="ARBA00005913"/>
    </source>
</evidence>
<name>A0A2N9J902_FAGSY</name>
<organism evidence="5">
    <name type="scientific">Fagus sylvatica</name>
    <name type="common">Beechnut</name>
    <dbReference type="NCBI Taxonomy" id="28930"/>
    <lineage>
        <taxon>Eukaryota</taxon>
        <taxon>Viridiplantae</taxon>
        <taxon>Streptophyta</taxon>
        <taxon>Embryophyta</taxon>
        <taxon>Tracheophyta</taxon>
        <taxon>Spermatophyta</taxon>
        <taxon>Magnoliopsida</taxon>
        <taxon>eudicotyledons</taxon>
        <taxon>Gunneridae</taxon>
        <taxon>Pentapetalae</taxon>
        <taxon>rosids</taxon>
        <taxon>fabids</taxon>
        <taxon>Fagales</taxon>
        <taxon>Fagaceae</taxon>
        <taxon>Fagus</taxon>
    </lineage>
</organism>
<evidence type="ECO:0000259" key="3">
    <source>
        <dbReference type="Pfam" id="PF10241"/>
    </source>
</evidence>
<feature type="domain" description="Reverse transcriptase zinc-binding" evidence="4">
    <location>
        <begin position="401"/>
        <end position="485"/>
    </location>
</feature>